<reference evidence="18" key="1">
    <citation type="journal article" date="2021" name="Mol. Ecol. Resour.">
        <title>Apolygus lucorum genome provides insights into omnivorousness and mesophyll feeding.</title>
        <authorList>
            <person name="Liu Y."/>
            <person name="Liu H."/>
            <person name="Wang H."/>
            <person name="Huang T."/>
            <person name="Liu B."/>
            <person name="Yang B."/>
            <person name="Yin L."/>
            <person name="Li B."/>
            <person name="Zhang Y."/>
            <person name="Zhang S."/>
            <person name="Jiang F."/>
            <person name="Zhang X."/>
            <person name="Ren Y."/>
            <person name="Wang B."/>
            <person name="Wang S."/>
            <person name="Lu Y."/>
            <person name="Wu K."/>
            <person name="Fan W."/>
            <person name="Wang G."/>
        </authorList>
    </citation>
    <scope>NUCLEOTIDE SEQUENCE</scope>
    <source>
        <strain evidence="18">12Hb</strain>
    </source>
</reference>
<dbReference type="EMBL" id="WIXP02000008">
    <property type="protein sequence ID" value="KAF6206586.1"/>
    <property type="molecule type" value="Genomic_DNA"/>
</dbReference>
<feature type="transmembrane region" description="Helical" evidence="15">
    <location>
        <begin position="228"/>
        <end position="252"/>
    </location>
</feature>
<dbReference type="PROSITE" id="PS50125">
    <property type="entry name" value="GUANYLATE_CYCLASE_2"/>
    <property type="match status" value="1"/>
</dbReference>
<evidence type="ECO:0000256" key="8">
    <source>
        <dbReference type="ARBA" id="ARBA00023180"/>
    </source>
</evidence>
<feature type="region of interest" description="Disordered" evidence="14">
    <location>
        <begin position="1034"/>
        <end position="1110"/>
    </location>
</feature>
<dbReference type="PROSITE" id="PS50011">
    <property type="entry name" value="PROTEIN_KINASE_DOM"/>
    <property type="match status" value="1"/>
</dbReference>
<dbReference type="FunFam" id="1.10.510.10:FF:000801">
    <property type="entry name" value="Guanylate cyclase"/>
    <property type="match status" value="1"/>
</dbReference>
<dbReference type="InterPro" id="IPR029787">
    <property type="entry name" value="Nucleotide_cyclase"/>
</dbReference>
<evidence type="ECO:0000256" key="3">
    <source>
        <dbReference type="ARBA" id="ARBA00012202"/>
    </source>
</evidence>
<dbReference type="FunFam" id="3.30.70.1230:FF:000039">
    <property type="entry name" value="Guanylate cyclase"/>
    <property type="match status" value="1"/>
</dbReference>
<evidence type="ECO:0000256" key="5">
    <source>
        <dbReference type="ARBA" id="ARBA00022741"/>
    </source>
</evidence>
<dbReference type="GO" id="GO:0004016">
    <property type="term" value="F:adenylate cyclase activity"/>
    <property type="evidence" value="ECO:0007669"/>
    <property type="project" value="TreeGrafter"/>
</dbReference>
<evidence type="ECO:0000256" key="15">
    <source>
        <dbReference type="SAM" id="Phobius"/>
    </source>
</evidence>
<dbReference type="Proteomes" id="UP000466442">
    <property type="component" value="Unassembled WGS sequence"/>
</dbReference>
<evidence type="ECO:0000256" key="14">
    <source>
        <dbReference type="SAM" id="MobiDB-lite"/>
    </source>
</evidence>
<dbReference type="InterPro" id="IPR001245">
    <property type="entry name" value="Ser-Thr/Tyr_kinase_cat_dom"/>
</dbReference>
<keyword evidence="4 15" id="KW-0812">Transmembrane</keyword>
<feature type="compositionally biased region" description="Basic and acidic residues" evidence="14">
    <location>
        <begin position="937"/>
        <end position="948"/>
    </location>
</feature>
<feature type="compositionally biased region" description="Basic and acidic residues" evidence="14">
    <location>
        <begin position="1037"/>
        <end position="1056"/>
    </location>
</feature>
<dbReference type="AlphaFoldDB" id="A0A8S9XER8"/>
<dbReference type="PANTHER" id="PTHR11920:SF462">
    <property type="entry name" value="GUANYLATE CYCLASE"/>
    <property type="match status" value="1"/>
</dbReference>
<dbReference type="InterPro" id="IPR011009">
    <property type="entry name" value="Kinase-like_dom_sf"/>
</dbReference>
<proteinExistence type="inferred from homology"/>
<evidence type="ECO:0000259" key="16">
    <source>
        <dbReference type="PROSITE" id="PS50011"/>
    </source>
</evidence>
<dbReference type="GO" id="GO:0005886">
    <property type="term" value="C:plasma membrane"/>
    <property type="evidence" value="ECO:0007669"/>
    <property type="project" value="TreeGrafter"/>
</dbReference>
<feature type="coiled-coil region" evidence="13">
    <location>
        <begin position="600"/>
        <end position="627"/>
    </location>
</feature>
<evidence type="ECO:0000256" key="13">
    <source>
        <dbReference type="SAM" id="Coils"/>
    </source>
</evidence>
<feature type="domain" description="Protein kinase" evidence="16">
    <location>
        <begin position="308"/>
        <end position="588"/>
    </location>
</feature>
<comment type="subcellular location">
    <subcellularLocation>
        <location evidence="2">Membrane</location>
        <topology evidence="2">Single-pass membrane protein</topology>
    </subcellularLocation>
</comment>
<dbReference type="GO" id="GO:0005524">
    <property type="term" value="F:ATP binding"/>
    <property type="evidence" value="ECO:0007669"/>
    <property type="project" value="InterPro"/>
</dbReference>
<keyword evidence="5" id="KW-0547">Nucleotide-binding</keyword>
<sequence>PLDEEWIENGTSYWSQLSILVENSALKANITLKEAIHLSDGDYTLEELASRLTPLAKSRRALLMLAPLNWNQMPTLIAAFGRVDRDPSTCVFLLHLPLHPGLNTFNDFLSPATGSLLVLTTTSAQGEELEAMVNGSLGLPRTGVVSESLSVEEFTLWDWERNATGDNQTGQWRAVLSQPIFMGHTLPIEPLVPRSQDWLRMKYLNHNQSEVCDEDDCYLDQQGFFSNIISTIIFLVIIMVLIAALILITSILRRFYIQTRITKGPCKVILTPTDFVFPQLPEVKRVEEGIEAMLCCWLQQLQELGGPEVDKPDLLKGSVGSLRSNVKKSPSIGSLSKISSDPRARYNGDLVQLKLLPENGTNFELKNKSIEFLVMMHSLRHENLNPMIGCLTDPARPYLVWEFCSRGSLEDVLMADEIKLDWSFRLSLLTDLVRGMKYLHSSPAKVHGNLTSRNCVIDARWVLKITDYSLPMLYDIQNLPHPQRKAKELLWCAPEILRNPGLRIRCPQAADVYSFGIIMQEVLLRGEPYCTLSLPPEEILEKLRKPPPLIRPSVSKGAAPPEAINIMRQCWAEQPDKRPDFNTIHDLFKTLNHGRKANFVDTMFQMLEKYSNNLEDLIRDRTEQLDMEKKKTEQLLNRMLPSSVADKLKVGMPVDPEEFSEVTIYFSDIVGFTTISAYSTPFEVVDLLNDLYTCFDATINAYNVYKVETIGDAYMVVGGLPLRVPDHAQQIATMALDLLHHSGKFRIRHLPFTPLRLRIGLNTGPCCAGVVGLTMPRYCLFGDTVNTASRMESTGSPWRIHISEATKVKLEETGGYHIEPRGLTELKGKGLVMTYWLLGKAGFDKQLPTPPPIRLDEQLVIYGRTGIMPTQITTEDYSEEAEEEITPAPIIPKKAKKPVYQLSLDAGLLATADAEGKGDGMKRWMAQRQMTFDSSTDDQKTENKKPEATKSLSVEPVRMGSGFSASEMNVNLPAVSFVNQSRSTQNLNGGKFRRVVDENDLSSQYNHYRCLSPNDANSLGPMPIQRASSSRFLRRQFSVDKEDTASTGGEQRESKGPRLFKQNSAGAANDLGRIDEVPLVPASGTPPKFTQSSGYKHRTVQSTTSSESLS</sequence>
<organism evidence="18 19">
    <name type="scientific">Apolygus lucorum</name>
    <name type="common">Small green plant bug</name>
    <name type="synonym">Lygocoris lucorum</name>
    <dbReference type="NCBI Taxonomy" id="248454"/>
    <lineage>
        <taxon>Eukaryota</taxon>
        <taxon>Metazoa</taxon>
        <taxon>Ecdysozoa</taxon>
        <taxon>Arthropoda</taxon>
        <taxon>Hexapoda</taxon>
        <taxon>Insecta</taxon>
        <taxon>Pterygota</taxon>
        <taxon>Neoptera</taxon>
        <taxon>Paraneoptera</taxon>
        <taxon>Hemiptera</taxon>
        <taxon>Heteroptera</taxon>
        <taxon>Panheteroptera</taxon>
        <taxon>Cimicomorpha</taxon>
        <taxon>Miridae</taxon>
        <taxon>Mirini</taxon>
        <taxon>Apolygus</taxon>
    </lineage>
</organism>
<evidence type="ECO:0000256" key="10">
    <source>
        <dbReference type="ARBA" id="ARBA00023293"/>
    </source>
</evidence>
<keyword evidence="8" id="KW-0325">Glycoprotein</keyword>
<dbReference type="SUPFAM" id="SSF55073">
    <property type="entry name" value="Nucleotide cyclase"/>
    <property type="match status" value="1"/>
</dbReference>
<evidence type="ECO:0000313" key="18">
    <source>
        <dbReference type="EMBL" id="KAF6206586.1"/>
    </source>
</evidence>
<evidence type="ECO:0000259" key="17">
    <source>
        <dbReference type="PROSITE" id="PS50125"/>
    </source>
</evidence>
<evidence type="ECO:0000256" key="1">
    <source>
        <dbReference type="ARBA" id="ARBA00001436"/>
    </source>
</evidence>
<evidence type="ECO:0000256" key="7">
    <source>
        <dbReference type="ARBA" id="ARBA00023136"/>
    </source>
</evidence>
<dbReference type="Pfam" id="PF07714">
    <property type="entry name" value="PK_Tyr_Ser-Thr"/>
    <property type="match status" value="1"/>
</dbReference>
<dbReference type="InterPro" id="IPR018297">
    <property type="entry name" value="A/G_cyclase_CS"/>
</dbReference>
<dbReference type="SMART" id="SM00044">
    <property type="entry name" value="CYCc"/>
    <property type="match status" value="1"/>
</dbReference>
<dbReference type="Pfam" id="PF00211">
    <property type="entry name" value="Guanylate_cyc"/>
    <property type="match status" value="1"/>
</dbReference>
<dbReference type="CDD" id="cd07302">
    <property type="entry name" value="CHD"/>
    <property type="match status" value="1"/>
</dbReference>
<evidence type="ECO:0000256" key="12">
    <source>
        <dbReference type="RuleBase" id="RU003431"/>
    </source>
</evidence>
<dbReference type="PROSITE" id="PS00452">
    <property type="entry name" value="GUANYLATE_CYCLASE_1"/>
    <property type="match status" value="1"/>
</dbReference>
<dbReference type="EC" id="4.6.1.2" evidence="3 12"/>
<evidence type="ECO:0000313" key="19">
    <source>
        <dbReference type="Proteomes" id="UP000466442"/>
    </source>
</evidence>
<comment type="catalytic activity">
    <reaction evidence="1 12">
        <text>GTP = 3',5'-cyclic GMP + diphosphate</text>
        <dbReference type="Rhea" id="RHEA:13665"/>
        <dbReference type="ChEBI" id="CHEBI:33019"/>
        <dbReference type="ChEBI" id="CHEBI:37565"/>
        <dbReference type="ChEBI" id="CHEBI:57746"/>
        <dbReference type="EC" id="4.6.1.2"/>
    </reaction>
</comment>
<dbReference type="InterPro" id="IPR000719">
    <property type="entry name" value="Prot_kinase_dom"/>
</dbReference>
<dbReference type="Gene3D" id="1.10.510.10">
    <property type="entry name" value="Transferase(Phosphotransferase) domain 1"/>
    <property type="match status" value="1"/>
</dbReference>
<evidence type="ECO:0000256" key="4">
    <source>
        <dbReference type="ARBA" id="ARBA00022692"/>
    </source>
</evidence>
<gene>
    <name evidence="18" type="ORF">GE061_017820</name>
</gene>
<feature type="non-terminal residue" evidence="18">
    <location>
        <position position="1110"/>
    </location>
</feature>
<evidence type="ECO:0000256" key="6">
    <source>
        <dbReference type="ARBA" id="ARBA00022989"/>
    </source>
</evidence>
<keyword evidence="19" id="KW-1185">Reference proteome</keyword>
<accession>A0A8S9XER8</accession>
<dbReference type="GO" id="GO:0007168">
    <property type="term" value="P:receptor guanylyl cyclase signaling pathway"/>
    <property type="evidence" value="ECO:0007669"/>
    <property type="project" value="TreeGrafter"/>
</dbReference>
<dbReference type="GO" id="GO:0004383">
    <property type="term" value="F:guanylate cyclase activity"/>
    <property type="evidence" value="ECO:0007669"/>
    <property type="project" value="UniProtKB-EC"/>
</dbReference>
<dbReference type="PANTHER" id="PTHR11920">
    <property type="entry name" value="GUANYLYL CYCLASE"/>
    <property type="match status" value="1"/>
</dbReference>
<dbReference type="OrthoDB" id="1890790at2759"/>
<feature type="compositionally biased region" description="Polar residues" evidence="14">
    <location>
        <begin position="1088"/>
        <end position="1110"/>
    </location>
</feature>
<keyword evidence="10 12" id="KW-0141">cGMP biosynthesis</keyword>
<evidence type="ECO:0000256" key="2">
    <source>
        <dbReference type="ARBA" id="ARBA00004167"/>
    </source>
</evidence>
<dbReference type="GO" id="GO:0035556">
    <property type="term" value="P:intracellular signal transduction"/>
    <property type="evidence" value="ECO:0007669"/>
    <property type="project" value="InterPro"/>
</dbReference>
<dbReference type="InterPro" id="IPR050401">
    <property type="entry name" value="Cyclic_nucleotide_synthase"/>
</dbReference>
<feature type="domain" description="Guanylate cyclase" evidence="17">
    <location>
        <begin position="663"/>
        <end position="792"/>
    </location>
</feature>
<protein>
    <recommendedName>
        <fullName evidence="3 12">Guanylate cyclase</fullName>
        <ecNumber evidence="3 12">4.6.1.2</ecNumber>
    </recommendedName>
</protein>
<keyword evidence="9 11" id="KW-0456">Lyase</keyword>
<keyword evidence="7 15" id="KW-0472">Membrane</keyword>
<keyword evidence="6 15" id="KW-1133">Transmembrane helix</keyword>
<keyword evidence="13" id="KW-0175">Coiled coil</keyword>
<dbReference type="Gene3D" id="3.30.70.1230">
    <property type="entry name" value="Nucleotide cyclase"/>
    <property type="match status" value="1"/>
</dbReference>
<evidence type="ECO:0000256" key="11">
    <source>
        <dbReference type="RuleBase" id="RU000405"/>
    </source>
</evidence>
<name>A0A8S9XER8_APOLU</name>
<dbReference type="InterPro" id="IPR001054">
    <property type="entry name" value="A/G_cyclase"/>
</dbReference>
<evidence type="ECO:0000256" key="9">
    <source>
        <dbReference type="ARBA" id="ARBA00023239"/>
    </source>
</evidence>
<feature type="region of interest" description="Disordered" evidence="14">
    <location>
        <begin position="931"/>
        <end position="951"/>
    </location>
</feature>
<dbReference type="GO" id="GO:0004672">
    <property type="term" value="F:protein kinase activity"/>
    <property type="evidence" value="ECO:0007669"/>
    <property type="project" value="InterPro"/>
</dbReference>
<dbReference type="Gene3D" id="6.10.250.780">
    <property type="match status" value="1"/>
</dbReference>
<dbReference type="GO" id="GO:0001653">
    <property type="term" value="F:peptide receptor activity"/>
    <property type="evidence" value="ECO:0007669"/>
    <property type="project" value="TreeGrafter"/>
</dbReference>
<comment type="caution">
    <text evidence="18">The sequence shown here is derived from an EMBL/GenBank/DDBJ whole genome shotgun (WGS) entry which is preliminary data.</text>
</comment>
<dbReference type="SUPFAM" id="SSF56112">
    <property type="entry name" value="Protein kinase-like (PK-like)"/>
    <property type="match status" value="1"/>
</dbReference>
<comment type="similarity">
    <text evidence="11">Belongs to the adenylyl cyclase class-4/guanylyl cyclase family.</text>
</comment>